<dbReference type="InterPro" id="IPR025828">
    <property type="entry name" value="Put_sensor_dom"/>
</dbReference>
<name>A0ABP6CV02_9ACTN</name>
<keyword evidence="2" id="KW-0472">Membrane</keyword>
<protein>
    <recommendedName>
        <fullName evidence="3">Putative sensor domain-containing protein</fullName>
    </recommendedName>
</protein>
<evidence type="ECO:0000313" key="5">
    <source>
        <dbReference type="Proteomes" id="UP001501447"/>
    </source>
</evidence>
<keyword evidence="2" id="KW-0812">Transmembrane</keyword>
<sequence length="240" mass="26232">MRLPLGGMVRHHPGRAARSGCATRVWGAQQGLAARGRTEAPGRPHAPVGCRHVRCRTLPGARARGPCRRASTRRRRGGRPQTWRETAHFLLSASTDTLGSFRIAAGVLFGGLLALTVVRLPAPAFLLLGCRRIGKFERARARVLLRLSIAEPSPLRPDRPGFLSWIRAQVKDPMAWRQALYSFITLPWGRFTGIVTGCALVAFPALPRGARGLTNAGRLLIRALLERRPGGPTTIRRPTS</sequence>
<evidence type="ECO:0000256" key="2">
    <source>
        <dbReference type="SAM" id="Phobius"/>
    </source>
</evidence>
<keyword evidence="5" id="KW-1185">Reference proteome</keyword>
<feature type="domain" description="Putative sensor" evidence="3">
    <location>
        <begin position="89"/>
        <end position="206"/>
    </location>
</feature>
<feature type="compositionally biased region" description="Basic residues" evidence="1">
    <location>
        <begin position="65"/>
        <end position="78"/>
    </location>
</feature>
<gene>
    <name evidence="4" type="ORF">GCM10009863_44140</name>
</gene>
<keyword evidence="2" id="KW-1133">Transmembrane helix</keyword>
<dbReference type="EMBL" id="BAAARJ010000014">
    <property type="protein sequence ID" value="GAA2624757.1"/>
    <property type="molecule type" value="Genomic_DNA"/>
</dbReference>
<accession>A0ABP6CV02</accession>
<evidence type="ECO:0000313" key="4">
    <source>
        <dbReference type="EMBL" id="GAA2624757.1"/>
    </source>
</evidence>
<reference evidence="5" key="1">
    <citation type="journal article" date="2019" name="Int. J. Syst. Evol. Microbiol.">
        <title>The Global Catalogue of Microorganisms (GCM) 10K type strain sequencing project: providing services to taxonomists for standard genome sequencing and annotation.</title>
        <authorList>
            <consortium name="The Broad Institute Genomics Platform"/>
            <consortium name="The Broad Institute Genome Sequencing Center for Infectious Disease"/>
            <person name="Wu L."/>
            <person name="Ma J."/>
        </authorList>
    </citation>
    <scope>NUCLEOTIDE SEQUENCE [LARGE SCALE GENOMIC DNA]</scope>
    <source>
        <strain evidence="5">JCM 16373</strain>
    </source>
</reference>
<feature type="transmembrane region" description="Helical" evidence="2">
    <location>
        <begin position="103"/>
        <end position="128"/>
    </location>
</feature>
<proteinExistence type="predicted"/>
<feature type="region of interest" description="Disordered" evidence="1">
    <location>
        <begin position="62"/>
        <end position="81"/>
    </location>
</feature>
<evidence type="ECO:0000259" key="3">
    <source>
        <dbReference type="Pfam" id="PF13796"/>
    </source>
</evidence>
<comment type="caution">
    <text evidence="4">The sequence shown here is derived from an EMBL/GenBank/DDBJ whole genome shotgun (WGS) entry which is preliminary data.</text>
</comment>
<dbReference type="Proteomes" id="UP001501447">
    <property type="component" value="Unassembled WGS sequence"/>
</dbReference>
<evidence type="ECO:0000256" key="1">
    <source>
        <dbReference type="SAM" id="MobiDB-lite"/>
    </source>
</evidence>
<dbReference type="Pfam" id="PF13796">
    <property type="entry name" value="Sensor"/>
    <property type="match status" value="1"/>
</dbReference>
<organism evidence="4 5">
    <name type="scientific">Streptomyces axinellae</name>
    <dbReference type="NCBI Taxonomy" id="552788"/>
    <lineage>
        <taxon>Bacteria</taxon>
        <taxon>Bacillati</taxon>
        <taxon>Actinomycetota</taxon>
        <taxon>Actinomycetes</taxon>
        <taxon>Kitasatosporales</taxon>
        <taxon>Streptomycetaceae</taxon>
        <taxon>Streptomyces</taxon>
    </lineage>
</organism>